<dbReference type="AlphaFoldDB" id="A0A328U968"/>
<reference evidence="4 5" key="1">
    <citation type="submission" date="2018-06" db="EMBL/GenBank/DDBJ databases">
        <title>Paenibacillus montanisoli sp. nov., isolated from mountain area soil.</title>
        <authorList>
            <person name="Wu M."/>
        </authorList>
    </citation>
    <scope>NUCLEOTIDE SEQUENCE [LARGE SCALE GENOMIC DNA]</scope>
    <source>
        <strain evidence="4 5">RA17</strain>
    </source>
</reference>
<dbReference type="GO" id="GO:0046872">
    <property type="term" value="F:metal ion binding"/>
    <property type="evidence" value="ECO:0007669"/>
    <property type="project" value="UniProtKB-KW"/>
</dbReference>
<dbReference type="GO" id="GO:0008484">
    <property type="term" value="F:sulfuric ester hydrolase activity"/>
    <property type="evidence" value="ECO:0007669"/>
    <property type="project" value="TreeGrafter"/>
</dbReference>
<feature type="domain" description="Sulfatase N-terminal" evidence="3">
    <location>
        <begin position="41"/>
        <end position="382"/>
    </location>
</feature>
<evidence type="ECO:0000256" key="1">
    <source>
        <dbReference type="ARBA" id="ARBA00022723"/>
    </source>
</evidence>
<dbReference type="Proteomes" id="UP000249260">
    <property type="component" value="Unassembled WGS sequence"/>
</dbReference>
<dbReference type="CDD" id="cd16033">
    <property type="entry name" value="sulfatase_like"/>
    <property type="match status" value="1"/>
</dbReference>
<protein>
    <submittedName>
        <fullName evidence="4">Sulfatase</fullName>
    </submittedName>
</protein>
<dbReference type="Pfam" id="PF00884">
    <property type="entry name" value="Sulfatase"/>
    <property type="match status" value="1"/>
</dbReference>
<dbReference type="SUPFAM" id="SSF53649">
    <property type="entry name" value="Alkaline phosphatase-like"/>
    <property type="match status" value="1"/>
</dbReference>
<evidence type="ECO:0000259" key="3">
    <source>
        <dbReference type="Pfam" id="PF00884"/>
    </source>
</evidence>
<dbReference type="InterPro" id="IPR017850">
    <property type="entry name" value="Alkaline_phosphatase_core_sf"/>
</dbReference>
<gene>
    <name evidence="4" type="ORF">DL346_07985</name>
</gene>
<dbReference type="PANTHER" id="PTHR45953">
    <property type="entry name" value="IDURONATE 2-SULFATASE"/>
    <property type="match status" value="1"/>
</dbReference>
<organism evidence="4 5">
    <name type="scientific">Paenibacillus montanisoli</name>
    <dbReference type="NCBI Taxonomy" id="2081970"/>
    <lineage>
        <taxon>Bacteria</taxon>
        <taxon>Bacillati</taxon>
        <taxon>Bacillota</taxon>
        <taxon>Bacilli</taxon>
        <taxon>Bacillales</taxon>
        <taxon>Paenibacillaceae</taxon>
        <taxon>Paenibacillus</taxon>
    </lineage>
</organism>
<dbReference type="EMBL" id="QLUW01000001">
    <property type="protein sequence ID" value="RAP78353.1"/>
    <property type="molecule type" value="Genomic_DNA"/>
</dbReference>
<dbReference type="OrthoDB" id="9762324at2"/>
<evidence type="ECO:0000256" key="2">
    <source>
        <dbReference type="ARBA" id="ARBA00022801"/>
    </source>
</evidence>
<keyword evidence="1" id="KW-0479">Metal-binding</keyword>
<proteinExistence type="predicted"/>
<evidence type="ECO:0000313" key="4">
    <source>
        <dbReference type="EMBL" id="RAP78353.1"/>
    </source>
</evidence>
<accession>A0A328U968</accession>
<keyword evidence="2" id="KW-0378">Hydrolase</keyword>
<comment type="caution">
    <text evidence="4">The sequence shown here is derived from an EMBL/GenBank/DDBJ whole genome shotgun (WGS) entry which is preliminary data.</text>
</comment>
<dbReference type="Gene3D" id="3.40.720.10">
    <property type="entry name" value="Alkaline Phosphatase, subunit A"/>
    <property type="match status" value="1"/>
</dbReference>
<name>A0A328U968_9BACL</name>
<dbReference type="GO" id="GO:0005737">
    <property type="term" value="C:cytoplasm"/>
    <property type="evidence" value="ECO:0007669"/>
    <property type="project" value="TreeGrafter"/>
</dbReference>
<dbReference type="PANTHER" id="PTHR45953:SF1">
    <property type="entry name" value="IDURONATE 2-SULFATASE"/>
    <property type="match status" value="1"/>
</dbReference>
<keyword evidence="5" id="KW-1185">Reference proteome</keyword>
<evidence type="ECO:0000313" key="5">
    <source>
        <dbReference type="Proteomes" id="UP000249260"/>
    </source>
</evidence>
<dbReference type="InterPro" id="IPR000917">
    <property type="entry name" value="Sulfatase_N"/>
</dbReference>
<sequence length="510" mass="57340">MRTSPSLTVCFCGMSAVHRANTARAANPERRQQSPMAQSPPNILLITADQLRYDCVGYSRIYPVQTPNLDKLAARSTVFHHAYSHIPVCSPARQSMLHGRRAETIGALWNYNAFLPVGCLQPDQYSWSAELAENGYASAFLGKWGVNPDFDPTAFGYGSYVSESDYSAFRKSSYPDVAYSNGYFGENNPIPLEDAETQWFAARAIEAMERLQGGGSPWHMALHFSEPHLPCRPAGPFADMYDPNDIPEWLGFPETFDGKPYIQRQQLLSWGVEDFAWADWAPIVARYYGAISQLDDAIGRVLTALDRIGAFDNTIVIFTADHGDMCGSHRMMDKHYILYDDVVRVPLMITWPGGQIEAGAARKEFVYNLLDLAPTLFELTGIESKARASFQGRSLVPLLIAQNAEPSSQQWREAVFASYNGQQFGLYTQRMVRTQEWKYIWNLTDIDELYELHADPGELTNVIGEKKHAETVAALRKLLFDQLSADEDPVIANEWTRRQLLTGAKALHRV</sequence>